<evidence type="ECO:0000256" key="2">
    <source>
        <dbReference type="SAM" id="Phobius"/>
    </source>
</evidence>
<gene>
    <name evidence="3" type="ORF">TIFTF001_029626</name>
</gene>
<organism evidence="3 4">
    <name type="scientific">Ficus carica</name>
    <name type="common">Common fig</name>
    <dbReference type="NCBI Taxonomy" id="3494"/>
    <lineage>
        <taxon>Eukaryota</taxon>
        <taxon>Viridiplantae</taxon>
        <taxon>Streptophyta</taxon>
        <taxon>Embryophyta</taxon>
        <taxon>Tracheophyta</taxon>
        <taxon>Spermatophyta</taxon>
        <taxon>Magnoliopsida</taxon>
        <taxon>eudicotyledons</taxon>
        <taxon>Gunneridae</taxon>
        <taxon>Pentapetalae</taxon>
        <taxon>rosids</taxon>
        <taxon>fabids</taxon>
        <taxon>Rosales</taxon>
        <taxon>Moraceae</taxon>
        <taxon>Ficeae</taxon>
        <taxon>Ficus</taxon>
    </lineage>
</organism>
<feature type="region of interest" description="Disordered" evidence="1">
    <location>
        <begin position="194"/>
        <end position="220"/>
    </location>
</feature>
<feature type="compositionally biased region" description="Polar residues" evidence="1">
    <location>
        <begin position="198"/>
        <end position="208"/>
    </location>
</feature>
<protein>
    <submittedName>
        <fullName evidence="3">Uncharacterized protein</fullName>
    </submittedName>
</protein>
<accession>A0AA88J3N0</accession>
<reference evidence="3" key="1">
    <citation type="submission" date="2023-07" db="EMBL/GenBank/DDBJ databases">
        <title>draft genome sequence of fig (Ficus carica).</title>
        <authorList>
            <person name="Takahashi T."/>
            <person name="Nishimura K."/>
        </authorList>
    </citation>
    <scope>NUCLEOTIDE SEQUENCE</scope>
</reference>
<evidence type="ECO:0000256" key="1">
    <source>
        <dbReference type="SAM" id="MobiDB-lite"/>
    </source>
</evidence>
<feature type="transmembrane region" description="Helical" evidence="2">
    <location>
        <begin position="59"/>
        <end position="83"/>
    </location>
</feature>
<dbReference type="EMBL" id="BTGU01000100">
    <property type="protein sequence ID" value="GMN60546.1"/>
    <property type="molecule type" value="Genomic_DNA"/>
</dbReference>
<keyword evidence="4" id="KW-1185">Reference proteome</keyword>
<name>A0AA88J3N0_FICCA</name>
<dbReference type="AlphaFoldDB" id="A0AA88J3N0"/>
<keyword evidence="2" id="KW-1133">Transmembrane helix</keyword>
<dbReference type="Proteomes" id="UP001187192">
    <property type="component" value="Unassembled WGS sequence"/>
</dbReference>
<keyword evidence="2" id="KW-0812">Transmembrane</keyword>
<proteinExistence type="predicted"/>
<keyword evidence="2" id="KW-0472">Membrane</keyword>
<comment type="caution">
    <text evidence="3">The sequence shown here is derived from an EMBL/GenBank/DDBJ whole genome shotgun (WGS) entry which is preliminary data.</text>
</comment>
<sequence>MRRLPGISKLPEGIIEYPNGFHQVLDVPGEDFRLCGFSRYPCATPALGSSSALGAGRSMVLLALVGLLVHGLVMRCVVILCLIACKRGASRSQGDTSRVCAKGTLILKSISGTDEQAEKQSVCHGFGYSSDPDGSYSEWSRWVDMLRAYGGECLHQGRSKDKYNNREWMSGVRWCKVVGVACCAAVLLSVGTGRRGRNSTGPTTQAKDQQYIRGGGRSTRFSGKNPQLVCLVWSDIHGHRLFSTDRENRSICSCAACLLVNKWSSDVE</sequence>
<evidence type="ECO:0000313" key="4">
    <source>
        <dbReference type="Proteomes" id="UP001187192"/>
    </source>
</evidence>
<evidence type="ECO:0000313" key="3">
    <source>
        <dbReference type="EMBL" id="GMN60546.1"/>
    </source>
</evidence>